<gene>
    <name evidence="1" type="ORF">HERILL_LOCUS3775</name>
</gene>
<dbReference type="InParanoid" id="A0A7R8UHB7"/>
<evidence type="ECO:0000313" key="2">
    <source>
        <dbReference type="Proteomes" id="UP000594454"/>
    </source>
</evidence>
<sequence>MLLCPFADCKLDFGSNWTAITFRSHSIALRRCCPHLTFVGVWLGAVCRKVDVAVGGCASVLCVNCRLLARNPISSSVANQRFRDFLSPVPAVTSCHSENSPIQDRQNVRELVQGNRVALSASDVIPPGIFALHRKSLRKVGKTEEKRRRQCRRADLTRNRAENAEKSLRVQVGRSVNLTVAFAWIFGVLPNFAFKFICRNFVCVTAKQVVLRASGGFARGGKVQRAVGQSRGKQSRLEKSGKCSVSHRKQRGGNFAVADPLNIMNRTG</sequence>
<keyword evidence="2" id="KW-1185">Reference proteome</keyword>
<protein>
    <submittedName>
        <fullName evidence="1">Uncharacterized protein</fullName>
    </submittedName>
</protein>
<reference evidence="1 2" key="1">
    <citation type="submission" date="2020-11" db="EMBL/GenBank/DDBJ databases">
        <authorList>
            <person name="Wallbank WR R."/>
            <person name="Pardo Diaz C."/>
            <person name="Kozak K."/>
            <person name="Martin S."/>
            <person name="Jiggins C."/>
            <person name="Moest M."/>
            <person name="Warren A I."/>
            <person name="Generalovic N T."/>
            <person name="Byers J.R.P. K."/>
            <person name="Montejo-Kovacevich G."/>
            <person name="Yen C E."/>
        </authorList>
    </citation>
    <scope>NUCLEOTIDE SEQUENCE [LARGE SCALE GENOMIC DNA]</scope>
</reference>
<dbReference type="AlphaFoldDB" id="A0A7R8UHB7"/>
<accession>A0A7R8UHB7</accession>
<name>A0A7R8UHB7_HERIL</name>
<proteinExistence type="predicted"/>
<evidence type="ECO:0000313" key="1">
    <source>
        <dbReference type="EMBL" id="CAD7080629.1"/>
    </source>
</evidence>
<organism evidence="1 2">
    <name type="scientific">Hermetia illucens</name>
    <name type="common">Black soldier fly</name>
    <dbReference type="NCBI Taxonomy" id="343691"/>
    <lineage>
        <taxon>Eukaryota</taxon>
        <taxon>Metazoa</taxon>
        <taxon>Ecdysozoa</taxon>
        <taxon>Arthropoda</taxon>
        <taxon>Hexapoda</taxon>
        <taxon>Insecta</taxon>
        <taxon>Pterygota</taxon>
        <taxon>Neoptera</taxon>
        <taxon>Endopterygota</taxon>
        <taxon>Diptera</taxon>
        <taxon>Brachycera</taxon>
        <taxon>Stratiomyomorpha</taxon>
        <taxon>Stratiomyidae</taxon>
        <taxon>Hermetiinae</taxon>
        <taxon>Hermetia</taxon>
    </lineage>
</organism>
<dbReference type="EMBL" id="LR899010">
    <property type="protein sequence ID" value="CAD7080629.1"/>
    <property type="molecule type" value="Genomic_DNA"/>
</dbReference>
<dbReference type="Proteomes" id="UP000594454">
    <property type="component" value="Chromosome 2"/>
</dbReference>